<dbReference type="InterPro" id="IPR027417">
    <property type="entry name" value="P-loop_NTPase"/>
</dbReference>
<dbReference type="Gene3D" id="3.40.50.300">
    <property type="entry name" value="P-loop containing nucleotide triphosphate hydrolases"/>
    <property type="match status" value="1"/>
</dbReference>
<dbReference type="InterPro" id="IPR050678">
    <property type="entry name" value="DNA_Partitioning_ATPase"/>
</dbReference>
<evidence type="ECO:0000259" key="1">
    <source>
        <dbReference type="Pfam" id="PF01656"/>
    </source>
</evidence>
<accession>A0A644VJN5</accession>
<organism evidence="2">
    <name type="scientific">bioreactor metagenome</name>
    <dbReference type="NCBI Taxonomy" id="1076179"/>
    <lineage>
        <taxon>unclassified sequences</taxon>
        <taxon>metagenomes</taxon>
        <taxon>ecological metagenomes</taxon>
    </lineage>
</organism>
<sequence length="335" mass="37012">MNYGVWNNKGGVGKSFLSFTLALEHAHRHPEKKILLADMCPQANLSEIVLGGNGKGNANLEARLSKEKRKTIGGYFDERIASPHQVTGNETSYLIAAQEYNEELPDNVFLLCGDPSLELQAQVINQIGSQTLPQAAWKNVHMWLRDLINACARQLGTDGTTVVIDCNPSFSAYTELAIVASDRLILPCSCDGSSARAVHNVENLVYDGTLYYGDKGFSRMCHRFEMALPVIHSVVLNRSTQYNKSASKAFSAMFDEIKRTTTDFHQRSPQCFISGGPLFMDMPDNHSVAIVSSHLGKPLYAITPGRYEVHDVSPQINAEPLDRYKAAIEAMENSL</sequence>
<feature type="domain" description="CobQ/CobB/MinD/ParA nucleotide binding" evidence="1">
    <location>
        <begin position="5"/>
        <end position="213"/>
    </location>
</feature>
<comment type="caution">
    <text evidence="2">The sequence shown here is derived from an EMBL/GenBank/DDBJ whole genome shotgun (WGS) entry which is preliminary data.</text>
</comment>
<dbReference type="AlphaFoldDB" id="A0A644VJN5"/>
<dbReference type="CDD" id="cd02042">
    <property type="entry name" value="ParAB_family"/>
    <property type="match status" value="1"/>
</dbReference>
<name>A0A644VJN5_9ZZZZ</name>
<dbReference type="PANTHER" id="PTHR13696:SF99">
    <property type="entry name" value="COBYRINIC ACID AC-DIAMIDE SYNTHASE"/>
    <property type="match status" value="1"/>
</dbReference>
<reference evidence="2" key="1">
    <citation type="submission" date="2019-08" db="EMBL/GenBank/DDBJ databases">
        <authorList>
            <person name="Kucharzyk K."/>
            <person name="Murdoch R.W."/>
            <person name="Higgins S."/>
            <person name="Loffler F."/>
        </authorList>
    </citation>
    <scope>NUCLEOTIDE SEQUENCE</scope>
</reference>
<dbReference type="EMBL" id="VSSQ01000334">
    <property type="protein sequence ID" value="MPL91604.1"/>
    <property type="molecule type" value="Genomic_DNA"/>
</dbReference>
<protein>
    <recommendedName>
        <fullName evidence="1">CobQ/CobB/MinD/ParA nucleotide binding domain-containing protein</fullName>
    </recommendedName>
</protein>
<gene>
    <name evidence="2" type="ORF">SDC9_37680</name>
</gene>
<dbReference type="InterPro" id="IPR002586">
    <property type="entry name" value="CobQ/CobB/MinD/ParA_Nub-bd_dom"/>
</dbReference>
<dbReference type="SUPFAM" id="SSF52540">
    <property type="entry name" value="P-loop containing nucleoside triphosphate hydrolases"/>
    <property type="match status" value="1"/>
</dbReference>
<evidence type="ECO:0000313" key="2">
    <source>
        <dbReference type="EMBL" id="MPL91604.1"/>
    </source>
</evidence>
<proteinExistence type="predicted"/>
<dbReference type="PANTHER" id="PTHR13696">
    <property type="entry name" value="P-LOOP CONTAINING NUCLEOSIDE TRIPHOSPHATE HYDROLASE"/>
    <property type="match status" value="1"/>
</dbReference>
<dbReference type="Pfam" id="PF01656">
    <property type="entry name" value="CbiA"/>
    <property type="match status" value="1"/>
</dbReference>